<dbReference type="EMBL" id="LNYC01000072">
    <property type="protein sequence ID" value="KTC97193.1"/>
    <property type="molecule type" value="Genomic_DNA"/>
</dbReference>
<dbReference type="Pfam" id="PF04348">
    <property type="entry name" value="LppC"/>
    <property type="match status" value="1"/>
</dbReference>
<evidence type="ECO:0000313" key="8">
    <source>
        <dbReference type="EMBL" id="KTC97193.1"/>
    </source>
</evidence>
<dbReference type="GO" id="GO:0009252">
    <property type="term" value="P:peptidoglycan biosynthetic process"/>
    <property type="evidence" value="ECO:0007669"/>
    <property type="project" value="UniProtKB-KW"/>
</dbReference>
<keyword evidence="3" id="KW-0573">Peptidoglycan synthesis</keyword>
<evidence type="ECO:0000256" key="2">
    <source>
        <dbReference type="ARBA" id="ARBA00022960"/>
    </source>
</evidence>
<keyword evidence="7 8" id="KW-0449">Lipoprotein</keyword>
<dbReference type="Gene3D" id="1.25.40.650">
    <property type="match status" value="1"/>
</dbReference>
<dbReference type="InterPro" id="IPR011990">
    <property type="entry name" value="TPR-like_helical_dom_sf"/>
</dbReference>
<dbReference type="PANTHER" id="PTHR38038:SF1">
    <property type="entry name" value="PENICILLIN-BINDING PROTEIN ACTIVATOR LPOA"/>
    <property type="match status" value="1"/>
</dbReference>
<comment type="caution">
    <text evidence="8">The sequence shown here is derived from an EMBL/GenBank/DDBJ whole genome shotgun (WGS) entry which is preliminary data.</text>
</comment>
<keyword evidence="2" id="KW-0133">Cell shape</keyword>
<evidence type="ECO:0000313" key="9">
    <source>
        <dbReference type="Proteomes" id="UP000054785"/>
    </source>
</evidence>
<keyword evidence="6" id="KW-0998">Cell outer membrane</keyword>
<dbReference type="AlphaFoldDB" id="A0A0W0TNR3"/>
<proteinExistence type="predicted"/>
<keyword evidence="4" id="KW-0472">Membrane</keyword>
<dbReference type="Gene3D" id="3.40.50.2300">
    <property type="match status" value="2"/>
</dbReference>
<dbReference type="InterPro" id="IPR007443">
    <property type="entry name" value="LpoA"/>
</dbReference>
<gene>
    <name evidence="8" type="ORF">Lgee_1854</name>
</gene>
<keyword evidence="1" id="KW-0732">Signal</keyword>
<evidence type="ECO:0000256" key="5">
    <source>
        <dbReference type="ARBA" id="ARBA00023139"/>
    </source>
</evidence>
<keyword evidence="9" id="KW-1185">Reference proteome</keyword>
<evidence type="ECO:0000256" key="1">
    <source>
        <dbReference type="ARBA" id="ARBA00022729"/>
    </source>
</evidence>
<evidence type="ECO:0000256" key="7">
    <source>
        <dbReference type="ARBA" id="ARBA00023288"/>
    </source>
</evidence>
<sequence>MRSFPAILKITAFLFMPFLLCQCTPVADSDVQAAAPVQNPYTLPVESSLALADTKTGGERAHYQLLAAGRAIQDGDWKRGQDILDSLEPPSAAAADEATILRAKIAAFRSRPSEVLAELGKVRNVTSLPPYYQERFHALLARAYEAEGRTLEAATQRITLEGLLTDDAARNQNRRALWKALNALPPAELETAALESASGSRQQGWMQLALIPRKYSGQSQALLKALTDWEAAFPGHPGRRIVADNLAQMPEKLLPPARSVALLLPVSGALSGPGEAVRDGFIAAAQNAPQKVDVKVYDTTGADVAALYQKAIEDGAGYVVGPLAKADVAIVAALEHPVPTLLLNELDIRTDANAWQLGLSPVNEARQVAKRARERGLSRALIIAPDNAWGNDVSAAFADAFVKTGGTVTDSLHYAAKDDLSERMRNFLQYHEKDMPNAKPIGGRMPKIHTRREDFDMIFLLAYPSMARQIMPLIKYYYAGNVPVYATSSVYAGSSDPKKDRDLDGIVFCDMPWVFANNLGNRNWPEQLNSYNRLYALGMDSFNLSSQLNELMLFPSMGINNQSGVLYLNPRQQIGRSLVFGQFRQGRVQMNASV</sequence>
<accession>A0A0W0TNR3</accession>
<dbReference type="PATRIC" id="fig|45065.4.peg.2011"/>
<evidence type="ECO:0000256" key="3">
    <source>
        <dbReference type="ARBA" id="ARBA00022984"/>
    </source>
</evidence>
<evidence type="ECO:0000256" key="6">
    <source>
        <dbReference type="ARBA" id="ARBA00023237"/>
    </source>
</evidence>
<evidence type="ECO:0000256" key="4">
    <source>
        <dbReference type="ARBA" id="ARBA00023136"/>
    </source>
</evidence>
<dbReference type="GO" id="GO:0030234">
    <property type="term" value="F:enzyme regulator activity"/>
    <property type="evidence" value="ECO:0007669"/>
    <property type="project" value="TreeGrafter"/>
</dbReference>
<organism evidence="8 9">
    <name type="scientific">Legionella geestiana</name>
    <dbReference type="NCBI Taxonomy" id="45065"/>
    <lineage>
        <taxon>Bacteria</taxon>
        <taxon>Pseudomonadati</taxon>
        <taxon>Pseudomonadota</taxon>
        <taxon>Gammaproteobacteria</taxon>
        <taxon>Legionellales</taxon>
        <taxon>Legionellaceae</taxon>
        <taxon>Legionella</taxon>
    </lineage>
</organism>
<dbReference type="GO" id="GO:0031241">
    <property type="term" value="C:periplasmic side of cell outer membrane"/>
    <property type="evidence" value="ECO:0007669"/>
    <property type="project" value="TreeGrafter"/>
</dbReference>
<keyword evidence="5" id="KW-0564">Palmitate</keyword>
<protein>
    <submittedName>
        <fullName evidence="8">Lipoprotein</fullName>
    </submittedName>
</protein>
<dbReference type="GO" id="GO:0008360">
    <property type="term" value="P:regulation of cell shape"/>
    <property type="evidence" value="ECO:0007669"/>
    <property type="project" value="UniProtKB-KW"/>
</dbReference>
<dbReference type="PANTHER" id="PTHR38038">
    <property type="entry name" value="PENICILLIN-BINDING PROTEIN ACTIVATOR LPOA"/>
    <property type="match status" value="1"/>
</dbReference>
<dbReference type="Proteomes" id="UP000054785">
    <property type="component" value="Unassembled WGS sequence"/>
</dbReference>
<dbReference type="CDD" id="cd06339">
    <property type="entry name" value="PBP1_YraM_LppC_lipoprotein-like"/>
    <property type="match status" value="1"/>
</dbReference>
<dbReference type="STRING" id="45065.Lgee_1854"/>
<dbReference type="OrthoDB" id="6708821at2"/>
<dbReference type="SUPFAM" id="SSF53822">
    <property type="entry name" value="Periplasmic binding protein-like I"/>
    <property type="match status" value="1"/>
</dbReference>
<reference evidence="8 9" key="1">
    <citation type="submission" date="2015-11" db="EMBL/GenBank/DDBJ databases">
        <title>Genomic analysis of 38 Legionella species identifies large and diverse effector repertoires.</title>
        <authorList>
            <person name="Burstein D."/>
            <person name="Amaro F."/>
            <person name="Zusman T."/>
            <person name="Lifshitz Z."/>
            <person name="Cohen O."/>
            <person name="Gilbert J.A."/>
            <person name="Pupko T."/>
            <person name="Shuman H.A."/>
            <person name="Segal G."/>
        </authorList>
    </citation>
    <scope>NUCLEOTIDE SEQUENCE [LARGE SCALE GENOMIC DNA]</scope>
    <source>
        <strain evidence="8 9">ATCC 49504</strain>
    </source>
</reference>
<dbReference type="InterPro" id="IPR028082">
    <property type="entry name" value="Peripla_BP_I"/>
</dbReference>
<dbReference type="Gene3D" id="1.25.40.10">
    <property type="entry name" value="Tetratricopeptide repeat domain"/>
    <property type="match status" value="1"/>
</dbReference>
<name>A0A0W0TNR3_9GAMM</name>